<dbReference type="GO" id="GO:0055085">
    <property type="term" value="P:transmembrane transport"/>
    <property type="evidence" value="ECO:0007669"/>
    <property type="project" value="UniProtKB-ARBA"/>
</dbReference>
<dbReference type="InterPro" id="IPR003593">
    <property type="entry name" value="AAA+_ATPase"/>
</dbReference>
<dbReference type="PANTHER" id="PTHR43776">
    <property type="entry name" value="TRANSPORT ATP-BINDING PROTEIN"/>
    <property type="match status" value="1"/>
</dbReference>
<dbReference type="SMART" id="SM00382">
    <property type="entry name" value="AAA"/>
    <property type="match status" value="1"/>
</dbReference>
<dbReference type="Gene3D" id="3.40.50.300">
    <property type="entry name" value="P-loop containing nucleotide triphosphate hydrolases"/>
    <property type="match status" value="1"/>
</dbReference>
<dbReference type="GO" id="GO:0016887">
    <property type="term" value="F:ATP hydrolysis activity"/>
    <property type="evidence" value="ECO:0007669"/>
    <property type="project" value="InterPro"/>
</dbReference>
<evidence type="ECO:0000256" key="3">
    <source>
        <dbReference type="ARBA" id="ARBA00022741"/>
    </source>
</evidence>
<feature type="domain" description="ABC transporter" evidence="5">
    <location>
        <begin position="6"/>
        <end position="343"/>
    </location>
</feature>
<keyword evidence="3" id="KW-0547">Nucleotide-binding</keyword>
<dbReference type="InterPro" id="IPR003439">
    <property type="entry name" value="ABC_transporter-like_ATP-bd"/>
</dbReference>
<dbReference type="SUPFAM" id="SSF52540">
    <property type="entry name" value="P-loop containing nucleoside triphosphate hydrolases"/>
    <property type="match status" value="1"/>
</dbReference>
<evidence type="ECO:0000256" key="4">
    <source>
        <dbReference type="ARBA" id="ARBA00022840"/>
    </source>
</evidence>
<dbReference type="EMBL" id="LAZR01039935">
    <property type="protein sequence ID" value="KKL15771.1"/>
    <property type="molecule type" value="Genomic_DNA"/>
</dbReference>
<sequence length="419" mass="46038">MSDTILRAEGLRKHFHVGGGFMAEAKVVRAVDGVSIDVKRGETFAIVGESGCGKSTLARLLMRLLEPTEGAIEFEGRDIAGIRGRDLRSLRRDMQFVFQDPFSSLNPRMSVGTIIAEPLNADGTVNYVAHLNARLSEGVTPGNNAAVMLLQVIDPYPPEDDAESGERQALRAEMARLLGLDDLPSLTATLTRLDVWAEKHQGFREQVEAAVSQPWSRADYPNVAEWIETNRDALGVAVAAAKREHYFYPLVTITKPPKMLSVRLAPLGDYSDLVKCLCARAMLEAREGQIDEAWTDLSSCHRLARLLTNAPDLVSLLHATALEELAARAGAALAGSGKLSSAQARRMRADLDSLPPARSVVDSIAYGERYMFLDMYQTLYRAGGEGLGQEALPESGKKMRAAFDINAMMRQGRRWYDFK</sequence>
<name>A0A0F9DDC6_9ZZZZ</name>
<comment type="caution">
    <text evidence="6">The sequence shown here is derived from an EMBL/GenBank/DDBJ whole genome shotgun (WGS) entry which is preliminary data.</text>
</comment>
<reference evidence="6" key="1">
    <citation type="journal article" date="2015" name="Nature">
        <title>Complex archaea that bridge the gap between prokaryotes and eukaryotes.</title>
        <authorList>
            <person name="Spang A."/>
            <person name="Saw J.H."/>
            <person name="Jorgensen S.L."/>
            <person name="Zaremba-Niedzwiedzka K."/>
            <person name="Martijn J."/>
            <person name="Lind A.E."/>
            <person name="van Eijk R."/>
            <person name="Schleper C."/>
            <person name="Guy L."/>
            <person name="Ettema T.J."/>
        </authorList>
    </citation>
    <scope>NUCLEOTIDE SEQUENCE</scope>
</reference>
<dbReference type="PANTHER" id="PTHR43776:SF7">
    <property type="entry name" value="D,D-DIPEPTIDE TRANSPORT ATP-BINDING PROTEIN DDPF-RELATED"/>
    <property type="match status" value="1"/>
</dbReference>
<accession>A0A0F9DDC6</accession>
<protein>
    <recommendedName>
        <fullName evidence="5">ABC transporter domain-containing protein</fullName>
    </recommendedName>
</protein>
<evidence type="ECO:0000313" key="6">
    <source>
        <dbReference type="EMBL" id="KKL15771.1"/>
    </source>
</evidence>
<proteinExistence type="inferred from homology"/>
<gene>
    <name evidence="6" type="ORF">LCGC14_2502260</name>
</gene>
<evidence type="ECO:0000256" key="1">
    <source>
        <dbReference type="ARBA" id="ARBA00005417"/>
    </source>
</evidence>
<comment type="similarity">
    <text evidence="1">Belongs to the ABC transporter superfamily.</text>
</comment>
<dbReference type="InterPro" id="IPR050319">
    <property type="entry name" value="ABC_transp_ATP-bind"/>
</dbReference>
<dbReference type="GO" id="GO:0005524">
    <property type="term" value="F:ATP binding"/>
    <property type="evidence" value="ECO:0007669"/>
    <property type="project" value="UniProtKB-KW"/>
</dbReference>
<dbReference type="Pfam" id="PF00005">
    <property type="entry name" value="ABC_tran"/>
    <property type="match status" value="1"/>
</dbReference>
<keyword evidence="4" id="KW-0067">ATP-binding</keyword>
<dbReference type="InterPro" id="IPR027417">
    <property type="entry name" value="P-loop_NTPase"/>
</dbReference>
<dbReference type="AlphaFoldDB" id="A0A0F9DDC6"/>
<keyword evidence="2" id="KW-0813">Transport</keyword>
<evidence type="ECO:0000259" key="5">
    <source>
        <dbReference type="PROSITE" id="PS50893"/>
    </source>
</evidence>
<dbReference type="PROSITE" id="PS50893">
    <property type="entry name" value="ABC_TRANSPORTER_2"/>
    <property type="match status" value="1"/>
</dbReference>
<evidence type="ECO:0000256" key="2">
    <source>
        <dbReference type="ARBA" id="ARBA00022448"/>
    </source>
</evidence>
<organism evidence="6">
    <name type="scientific">marine sediment metagenome</name>
    <dbReference type="NCBI Taxonomy" id="412755"/>
    <lineage>
        <taxon>unclassified sequences</taxon>
        <taxon>metagenomes</taxon>
        <taxon>ecological metagenomes</taxon>
    </lineage>
</organism>